<protein>
    <submittedName>
        <fullName evidence="1">Uncharacterized protein</fullName>
    </submittedName>
</protein>
<dbReference type="Proteomes" id="UP001447006">
    <property type="component" value="Segment"/>
</dbReference>
<proteinExistence type="predicted"/>
<gene>
    <name evidence="1" type="ORF">ISREJYDI_CDS0001</name>
    <name evidence="2" type="ORF">ISREJYDI_CDS0187</name>
</gene>
<sequence>MRANTNAKHSHLVNVFRLPLECANPLVVRSLLVYI</sequence>
<organism evidence="1 3">
    <name type="scientific">Pseudomonas phage UNO-G1W1</name>
    <dbReference type="NCBI Taxonomy" id="3136609"/>
    <lineage>
        <taxon>Viruses</taxon>
        <taxon>Duplodnaviria</taxon>
        <taxon>Heunggongvirae</taxon>
        <taxon>Uroviricota</taxon>
        <taxon>Caudoviricetes</taxon>
        <taxon>Vandenendeviridae</taxon>
        <taxon>Gorskivirinae</taxon>
        <taxon>Omahavirus</taxon>
        <taxon>Omahavirus UNOG1W1</taxon>
    </lineage>
</organism>
<evidence type="ECO:0000313" key="3">
    <source>
        <dbReference type="Proteomes" id="UP001447006"/>
    </source>
</evidence>
<keyword evidence="3" id="KW-1185">Reference proteome</keyword>
<reference evidence="1 3" key="1">
    <citation type="submission" date="2024-03" db="EMBL/GenBank/DDBJ databases">
        <title>Complete Genome Sequence of a Pseudomonas fluorescens Bacteriophage UNO-G1W1 isolated from freshwater ice in Nebraska.</title>
        <authorList>
            <person name="Neville A.J."/>
            <person name="Schulze T.T."/>
            <person name="Davis P.H."/>
        </authorList>
    </citation>
    <scope>NUCLEOTIDE SEQUENCE [LARGE SCALE GENOMIC DNA]</scope>
</reference>
<evidence type="ECO:0000313" key="2">
    <source>
        <dbReference type="EMBL" id="XAI98150.1"/>
    </source>
</evidence>
<dbReference type="EMBL" id="PP551948">
    <property type="protein sequence ID" value="XAI98150.1"/>
    <property type="molecule type" value="Genomic_DNA"/>
</dbReference>
<evidence type="ECO:0000313" key="1">
    <source>
        <dbReference type="EMBL" id="XAI98125.1"/>
    </source>
</evidence>
<name>A0AAX4QM46_9CAUD</name>
<dbReference type="EMBL" id="PP551948">
    <property type="protein sequence ID" value="XAI98125.1"/>
    <property type="molecule type" value="Genomic_DNA"/>
</dbReference>
<accession>A0AAX4QM46</accession>